<name>A0A4P7NJQ7_PYROR</name>
<dbReference type="Proteomes" id="UP000294847">
    <property type="component" value="Chromosome 5"/>
</dbReference>
<proteinExistence type="predicted"/>
<sequence>MAMERRSRSFHRCGALRRYLRFWDFGVAAGKISSGQGVYSVDCYFEETIPKHHQLYWKSEGHRILSSQSNPKEILTTKHDSKRILGHHLASQGWSPSAGLGGQPLDPVPHPRGKDPPPHWCLQTRMYNKHHHCGTNCIMCRPRLISNAGSDGSAIAITAAPASPGEAPLVTMGVVGVDGRIEPQLQLAVRRRSSGSSVTTVLEQQPSPMQQHFYGAGGVDLHQQHQHQQPQRQAWQHYVFHDPIRGSSSAPPAYMMDPRRGSVSVHPTESQINGPVEVDQAEQEQVRQNIAARLAQIGRRDGDSVRVWVKQMRKGARRKR</sequence>
<dbReference type="AlphaFoldDB" id="A0A4P7NJQ7"/>
<evidence type="ECO:0000313" key="2">
    <source>
        <dbReference type="Proteomes" id="UP000294847"/>
    </source>
</evidence>
<gene>
    <name evidence="1" type="ORF">PoMZ_11119</name>
</gene>
<reference evidence="1 2" key="1">
    <citation type="journal article" date="2019" name="Mol. Biol. Evol.">
        <title>Blast fungal genomes show frequent chromosomal changes, gene gains and losses, and effector gene turnover.</title>
        <authorList>
            <person name="Gomez Luciano L.B."/>
            <person name="Jason Tsai I."/>
            <person name="Chuma I."/>
            <person name="Tosa Y."/>
            <person name="Chen Y.H."/>
            <person name="Li J.Y."/>
            <person name="Li M.Y."/>
            <person name="Jade Lu M.Y."/>
            <person name="Nakayashiki H."/>
            <person name="Li W.H."/>
        </authorList>
    </citation>
    <scope>NUCLEOTIDE SEQUENCE [LARGE SCALE GENOMIC DNA]</scope>
    <source>
        <strain evidence="1">MZ5-1-6</strain>
    </source>
</reference>
<dbReference type="EMBL" id="CP034208">
    <property type="protein sequence ID" value="QBZ62242.1"/>
    <property type="molecule type" value="Genomic_DNA"/>
</dbReference>
<protein>
    <submittedName>
        <fullName evidence="1">Uncharacterized protein</fullName>
    </submittedName>
</protein>
<organism evidence="1 2">
    <name type="scientific">Pyricularia oryzae</name>
    <name type="common">Rice blast fungus</name>
    <name type="synonym">Magnaporthe oryzae</name>
    <dbReference type="NCBI Taxonomy" id="318829"/>
    <lineage>
        <taxon>Eukaryota</taxon>
        <taxon>Fungi</taxon>
        <taxon>Dikarya</taxon>
        <taxon>Ascomycota</taxon>
        <taxon>Pezizomycotina</taxon>
        <taxon>Sordariomycetes</taxon>
        <taxon>Sordariomycetidae</taxon>
        <taxon>Magnaporthales</taxon>
        <taxon>Pyriculariaceae</taxon>
        <taxon>Pyricularia</taxon>
    </lineage>
</organism>
<evidence type="ECO:0000313" key="1">
    <source>
        <dbReference type="EMBL" id="QBZ62242.1"/>
    </source>
</evidence>
<accession>A0A4P7NJQ7</accession>